<name>A0A0N9N9V4_9ACTN</name>
<keyword evidence="1" id="KW-0472">Membrane</keyword>
<feature type="transmembrane region" description="Helical" evidence="1">
    <location>
        <begin position="172"/>
        <end position="193"/>
    </location>
</feature>
<dbReference type="OrthoDB" id="9785431at2"/>
<dbReference type="STRING" id="1136941.ACH46_05575"/>
<dbReference type="PATRIC" id="fig|1136941.3.peg.1140"/>
<evidence type="ECO:0000313" key="2">
    <source>
        <dbReference type="EMBL" id="ALG84070.1"/>
    </source>
</evidence>
<feature type="transmembrane region" description="Helical" evidence="1">
    <location>
        <begin position="131"/>
        <end position="152"/>
    </location>
</feature>
<sequence length="265" mass="26798">MISDLWRRGGLRTRTVMVIALAVALYSLLTVVAVGIDAGAAVAAVAVVGGAITAVLLWLVARLALPGGTVSGSEARFAVVWGGLVATCLASLLNDVGPGFLIAPFVEELLKITGVVIVLRILGTATPARGFVLGFLVGGAFEVYENVLYIAMPETPYEGGAMPLLTAVAVRVFVGFGLHAVTTALVGAAVGYTVTARGRLVGGPSAAALGAAIVIHLAWDVGPETGVAGLVLMAADYAVIVTVFVLTRRRTLALTAGSPPGPLTG</sequence>
<feature type="transmembrane region" description="Helical" evidence="1">
    <location>
        <begin position="42"/>
        <end position="65"/>
    </location>
</feature>
<evidence type="ECO:0000256" key="1">
    <source>
        <dbReference type="SAM" id="Phobius"/>
    </source>
</evidence>
<proteinExistence type="predicted"/>
<organism evidence="2 3">
    <name type="scientific">Gordonia phthalatica</name>
    <dbReference type="NCBI Taxonomy" id="1136941"/>
    <lineage>
        <taxon>Bacteria</taxon>
        <taxon>Bacillati</taxon>
        <taxon>Actinomycetota</taxon>
        <taxon>Actinomycetes</taxon>
        <taxon>Mycobacteriales</taxon>
        <taxon>Gordoniaceae</taxon>
        <taxon>Gordonia</taxon>
    </lineage>
</organism>
<reference evidence="3" key="1">
    <citation type="submission" date="2015-06" db="EMBL/GenBank/DDBJ databases">
        <title>Complete genome sequence and metabolic analysis of phthalate degradation pathway in Gordonia sp. QH-11.</title>
        <authorList>
            <person name="Jin D."/>
            <person name="Kong X."/>
            <person name="Bai Z."/>
        </authorList>
    </citation>
    <scope>NUCLEOTIDE SEQUENCE [LARGE SCALE GENOMIC DNA]</scope>
    <source>
        <strain evidence="3">QH-11</strain>
    </source>
</reference>
<feature type="transmembrane region" description="Helical" evidence="1">
    <location>
        <begin position="16"/>
        <end position="36"/>
    </location>
</feature>
<keyword evidence="3" id="KW-1185">Reference proteome</keyword>
<dbReference type="InterPro" id="IPR026898">
    <property type="entry name" value="PrsW"/>
</dbReference>
<accession>A0A0N9N9V4</accession>
<evidence type="ECO:0000313" key="3">
    <source>
        <dbReference type="Proteomes" id="UP000063789"/>
    </source>
</evidence>
<dbReference type="AlphaFoldDB" id="A0A0N9N9V4"/>
<protein>
    <recommendedName>
        <fullName evidence="4">Protease PrsW</fullName>
    </recommendedName>
</protein>
<reference evidence="2 3" key="2">
    <citation type="journal article" date="2017" name="Int. J. Syst. Evol. Microbiol.">
        <title>Gordonia phthalatica sp. nov., a di-n-butyl phthalate-degrading bacterium isolated from activated sludge.</title>
        <authorList>
            <person name="Jin D."/>
            <person name="Kong X."/>
            <person name="Jia M."/>
            <person name="Yu X."/>
            <person name="Wang X."/>
            <person name="Zhuang X."/>
            <person name="Deng Y."/>
            <person name="Bai Z."/>
        </authorList>
    </citation>
    <scope>NUCLEOTIDE SEQUENCE [LARGE SCALE GENOMIC DNA]</scope>
    <source>
        <strain evidence="2 3">QH-11</strain>
    </source>
</reference>
<dbReference type="GO" id="GO:0008233">
    <property type="term" value="F:peptidase activity"/>
    <property type="evidence" value="ECO:0007669"/>
    <property type="project" value="InterPro"/>
</dbReference>
<keyword evidence="1" id="KW-0812">Transmembrane</keyword>
<keyword evidence="1" id="KW-1133">Transmembrane helix</keyword>
<feature type="transmembrane region" description="Helical" evidence="1">
    <location>
        <begin position="77"/>
        <end position="94"/>
    </location>
</feature>
<dbReference type="Proteomes" id="UP000063789">
    <property type="component" value="Chromosome"/>
</dbReference>
<dbReference type="KEGG" id="goq:ACH46_05575"/>
<gene>
    <name evidence="2" type="ORF">ACH46_05575</name>
</gene>
<dbReference type="RefSeq" id="WP_062392041.1">
    <property type="nucleotide sequence ID" value="NZ_CP011853.1"/>
</dbReference>
<dbReference type="EMBL" id="CP011853">
    <property type="protein sequence ID" value="ALG84070.1"/>
    <property type="molecule type" value="Genomic_DNA"/>
</dbReference>
<dbReference type="Pfam" id="PF13367">
    <property type="entry name" value="PrsW-protease"/>
    <property type="match status" value="1"/>
</dbReference>
<feature type="transmembrane region" description="Helical" evidence="1">
    <location>
        <begin position="225"/>
        <end position="246"/>
    </location>
</feature>
<feature type="transmembrane region" description="Helical" evidence="1">
    <location>
        <begin position="200"/>
        <end position="219"/>
    </location>
</feature>
<feature type="transmembrane region" description="Helical" evidence="1">
    <location>
        <begin position="100"/>
        <end position="119"/>
    </location>
</feature>
<evidence type="ECO:0008006" key="4">
    <source>
        <dbReference type="Google" id="ProtNLM"/>
    </source>
</evidence>